<dbReference type="PANTHER" id="PTHR43280">
    <property type="entry name" value="ARAC-FAMILY TRANSCRIPTIONAL REGULATOR"/>
    <property type="match status" value="1"/>
</dbReference>
<dbReference type="InterPro" id="IPR003313">
    <property type="entry name" value="AraC-bd"/>
</dbReference>
<dbReference type="Gene3D" id="2.60.120.10">
    <property type="entry name" value="Jelly Rolls"/>
    <property type="match status" value="1"/>
</dbReference>
<evidence type="ECO:0000256" key="3">
    <source>
        <dbReference type="ARBA" id="ARBA00023163"/>
    </source>
</evidence>
<dbReference type="GO" id="GO:0003700">
    <property type="term" value="F:DNA-binding transcription factor activity"/>
    <property type="evidence" value="ECO:0007669"/>
    <property type="project" value="InterPro"/>
</dbReference>
<dbReference type="EMBL" id="JAERKF010000006">
    <property type="protein sequence ID" value="MBS1010431.1"/>
    <property type="molecule type" value="Genomic_DNA"/>
</dbReference>
<name>A0AA41JTH0_LEVBR</name>
<dbReference type="RefSeq" id="WP_039106400.1">
    <property type="nucleotide sequence ID" value="NZ_CAKMAP010000001.1"/>
</dbReference>
<dbReference type="Proteomes" id="UP000676478">
    <property type="component" value="Unassembled WGS sequence"/>
</dbReference>
<dbReference type="SUPFAM" id="SSF51215">
    <property type="entry name" value="Regulatory protein AraC"/>
    <property type="match status" value="1"/>
</dbReference>
<protein>
    <submittedName>
        <fullName evidence="5">AraC family transcriptional regulator</fullName>
    </submittedName>
</protein>
<keyword evidence="3" id="KW-0804">Transcription</keyword>
<dbReference type="InterPro" id="IPR018060">
    <property type="entry name" value="HTH_AraC"/>
</dbReference>
<dbReference type="Pfam" id="PF02311">
    <property type="entry name" value="AraC_binding"/>
    <property type="match status" value="1"/>
</dbReference>
<dbReference type="Gene3D" id="1.10.10.60">
    <property type="entry name" value="Homeodomain-like"/>
    <property type="match status" value="1"/>
</dbReference>
<dbReference type="GO" id="GO:0043565">
    <property type="term" value="F:sequence-specific DNA binding"/>
    <property type="evidence" value="ECO:0007669"/>
    <property type="project" value="InterPro"/>
</dbReference>
<keyword evidence="2" id="KW-0238">DNA-binding</keyword>
<accession>A0AA41JTH0</accession>
<reference evidence="5" key="1">
    <citation type="submission" date="2020-12" db="EMBL/GenBank/DDBJ databases">
        <authorList>
            <person name="Mcmullen J.G."/>
        </authorList>
    </citation>
    <scope>NUCLEOTIDE SEQUENCE</scope>
    <source>
        <strain evidence="5">Dm-2019-70</strain>
    </source>
</reference>
<dbReference type="InterPro" id="IPR037923">
    <property type="entry name" value="HTH-like"/>
</dbReference>
<dbReference type="SMART" id="SM00342">
    <property type="entry name" value="HTH_ARAC"/>
    <property type="match status" value="1"/>
</dbReference>
<sequence length="332" mass="38834">MNVNSKGRVIYLTELLSNAQRLPSFNWNYSFFGSHLQDVKQGWYYPKEIHTVFEVIYVQKGIEKIEYDSISYLIHEGEFTVISPNTSHRCKALTDLRYFTFHFDLDDPSLEELLIGNPKLVYKKNDPTSSEITARMDKMILSLDNKADNFDFSDRIEIQIQLSLIISDLYNSIKKININVNLYNVQYAKRIRYNIKQEMLSLVNQADHSKPFQSTDIIHKVCNELNLSIGYASKIFRESYSMSPKAYLSRVKQQIAQNLLLKPQYSISDISSLLGYKNAGNFSRQFKIWTGYSPNQFRSKDANYFLDKKLFSENFITYNDDPTNDVYRSFDN</sequence>
<dbReference type="PANTHER" id="PTHR43280:SF28">
    <property type="entry name" value="HTH-TYPE TRANSCRIPTIONAL ACTIVATOR RHAS"/>
    <property type="match status" value="1"/>
</dbReference>
<dbReference type="InterPro" id="IPR009057">
    <property type="entry name" value="Homeodomain-like_sf"/>
</dbReference>
<dbReference type="AlphaFoldDB" id="A0AA41JTH0"/>
<evidence type="ECO:0000313" key="5">
    <source>
        <dbReference type="EMBL" id="MBS1010431.1"/>
    </source>
</evidence>
<dbReference type="PROSITE" id="PS01124">
    <property type="entry name" value="HTH_ARAC_FAMILY_2"/>
    <property type="match status" value="1"/>
</dbReference>
<proteinExistence type="predicted"/>
<feature type="domain" description="HTH araC/xylS-type" evidence="4">
    <location>
        <begin position="197"/>
        <end position="300"/>
    </location>
</feature>
<dbReference type="InterPro" id="IPR014710">
    <property type="entry name" value="RmlC-like_jellyroll"/>
</dbReference>
<comment type="caution">
    <text evidence="5">The sequence shown here is derived from an EMBL/GenBank/DDBJ whole genome shotgun (WGS) entry which is preliminary data.</text>
</comment>
<evidence type="ECO:0000256" key="1">
    <source>
        <dbReference type="ARBA" id="ARBA00023015"/>
    </source>
</evidence>
<dbReference type="SUPFAM" id="SSF46689">
    <property type="entry name" value="Homeodomain-like"/>
    <property type="match status" value="1"/>
</dbReference>
<dbReference type="Pfam" id="PF12833">
    <property type="entry name" value="HTH_18"/>
    <property type="match status" value="1"/>
</dbReference>
<keyword evidence="1" id="KW-0805">Transcription regulation</keyword>
<evidence type="ECO:0000259" key="4">
    <source>
        <dbReference type="PROSITE" id="PS01124"/>
    </source>
</evidence>
<evidence type="ECO:0000256" key="2">
    <source>
        <dbReference type="ARBA" id="ARBA00023125"/>
    </source>
</evidence>
<gene>
    <name evidence="5" type="ORF">JK167_06250</name>
</gene>
<organism evidence="5 6">
    <name type="scientific">Levilactobacillus brevis</name>
    <name type="common">Lactobacillus brevis</name>
    <dbReference type="NCBI Taxonomy" id="1580"/>
    <lineage>
        <taxon>Bacteria</taxon>
        <taxon>Bacillati</taxon>
        <taxon>Bacillota</taxon>
        <taxon>Bacilli</taxon>
        <taxon>Lactobacillales</taxon>
        <taxon>Lactobacillaceae</taxon>
        <taxon>Levilactobacillus</taxon>
    </lineage>
</organism>
<reference evidence="5" key="2">
    <citation type="submission" date="2022-09" db="EMBL/GenBank/DDBJ databases">
        <title>Genome-inferred correspondence between phylogeny and metabolic traits in the wild Drosophila gut microbiome.</title>
        <authorList>
            <person name="Bueno E."/>
            <person name="Blow F."/>
            <person name="Douglas A.E."/>
        </authorList>
    </citation>
    <scope>NUCLEOTIDE SEQUENCE</scope>
    <source>
        <strain evidence="5">Dm-2019-70</strain>
    </source>
</reference>
<evidence type="ECO:0000313" key="6">
    <source>
        <dbReference type="Proteomes" id="UP000676478"/>
    </source>
</evidence>